<accession>A0A0D9WGC8</accession>
<dbReference type="Proteomes" id="UP000032180">
    <property type="component" value="Chromosome 5"/>
</dbReference>
<sequence length="71" mass="7657">MPSVSRAVGRAGTAGGAEMRPLSLAAGRSLRIECGTASRRSPSVRRGASIACRPGQWRRRYPPRKSGQRIH</sequence>
<feature type="region of interest" description="Disordered" evidence="1">
    <location>
        <begin position="1"/>
        <end position="20"/>
    </location>
</feature>
<evidence type="ECO:0000256" key="1">
    <source>
        <dbReference type="SAM" id="MobiDB-lite"/>
    </source>
</evidence>
<reference evidence="3" key="2">
    <citation type="submission" date="2013-12" db="EMBL/GenBank/DDBJ databases">
        <authorList>
            <person name="Yu Y."/>
            <person name="Lee S."/>
            <person name="de Baynast K."/>
            <person name="Wissotski M."/>
            <person name="Liu L."/>
            <person name="Talag J."/>
            <person name="Goicoechea J."/>
            <person name="Angelova A."/>
            <person name="Jetty R."/>
            <person name="Kudrna D."/>
            <person name="Golser W."/>
            <person name="Rivera L."/>
            <person name="Zhang J."/>
            <person name="Wing R."/>
        </authorList>
    </citation>
    <scope>NUCLEOTIDE SEQUENCE</scope>
</reference>
<name>A0A0D9WGC8_9ORYZ</name>
<dbReference type="HOGENOM" id="CLU_2743668_0_0_1"/>
<feature type="compositionally biased region" description="Low complexity" evidence="1">
    <location>
        <begin position="1"/>
        <end position="11"/>
    </location>
</feature>
<protein>
    <submittedName>
        <fullName evidence="2">Uncharacterized protein</fullName>
    </submittedName>
</protein>
<reference evidence="2 3" key="1">
    <citation type="submission" date="2012-08" db="EMBL/GenBank/DDBJ databases">
        <title>Oryza genome evolution.</title>
        <authorList>
            <person name="Wing R.A."/>
        </authorList>
    </citation>
    <scope>NUCLEOTIDE SEQUENCE</scope>
</reference>
<proteinExistence type="predicted"/>
<evidence type="ECO:0000313" key="2">
    <source>
        <dbReference type="EnsemblPlants" id="LPERR05G12660.3"/>
    </source>
</evidence>
<reference evidence="2" key="3">
    <citation type="submission" date="2015-04" db="UniProtKB">
        <authorList>
            <consortium name="EnsemblPlants"/>
        </authorList>
    </citation>
    <scope>IDENTIFICATION</scope>
</reference>
<dbReference type="Gramene" id="LPERR05G12660.3">
    <property type="protein sequence ID" value="LPERR05G12660.3"/>
    <property type="gene ID" value="LPERR05G12660"/>
</dbReference>
<dbReference type="EnsemblPlants" id="LPERR05G12660.3">
    <property type="protein sequence ID" value="LPERR05G12660.3"/>
    <property type="gene ID" value="LPERR05G12660"/>
</dbReference>
<evidence type="ECO:0000313" key="3">
    <source>
        <dbReference type="Proteomes" id="UP000032180"/>
    </source>
</evidence>
<feature type="region of interest" description="Disordered" evidence="1">
    <location>
        <begin position="37"/>
        <end position="71"/>
    </location>
</feature>
<organism evidence="2 3">
    <name type="scientific">Leersia perrieri</name>
    <dbReference type="NCBI Taxonomy" id="77586"/>
    <lineage>
        <taxon>Eukaryota</taxon>
        <taxon>Viridiplantae</taxon>
        <taxon>Streptophyta</taxon>
        <taxon>Embryophyta</taxon>
        <taxon>Tracheophyta</taxon>
        <taxon>Spermatophyta</taxon>
        <taxon>Magnoliopsida</taxon>
        <taxon>Liliopsida</taxon>
        <taxon>Poales</taxon>
        <taxon>Poaceae</taxon>
        <taxon>BOP clade</taxon>
        <taxon>Oryzoideae</taxon>
        <taxon>Oryzeae</taxon>
        <taxon>Oryzinae</taxon>
        <taxon>Leersia</taxon>
    </lineage>
</organism>
<dbReference type="AlphaFoldDB" id="A0A0D9WGC8"/>
<feature type="compositionally biased region" description="Basic residues" evidence="1">
    <location>
        <begin position="56"/>
        <end position="71"/>
    </location>
</feature>
<keyword evidence="3" id="KW-1185">Reference proteome</keyword>